<reference evidence="1 2" key="1">
    <citation type="submission" date="2021-09" db="EMBL/GenBank/DDBJ databases">
        <title>WGS of Mycoplasma sp. Zaradi2 strains.</title>
        <authorList>
            <person name="Spergser J."/>
        </authorList>
    </citation>
    <scope>NUCLEOTIDE SEQUENCE [LARGE SCALE GENOMIC DNA]</scope>
    <source>
        <strain evidence="1 2">1331</strain>
    </source>
</reference>
<sequence length="295" mass="35122">MNEKSYFDLEIFENKKIPLINIKNRNFINAVLQVDSNYNFDINGKECDQKFIKYLRNKIKNLDKLESGNKIQLREILEDKIKGNHGSSSFWFSKIKDMIENKNQNNDLTYEECILGAIISVDRINSTHLEANKNARYKIWKRIINEIAQDPKEFKNALEADCDSNNPENHILFKISDPVLKEDEKEKTRYNLSFASKFCAYATKIISGKMLYPKYDKIVRKNLRLYYKKYVDKNAKVSKNFYDKYDNNIEKYKKYKNHIEEIVKNVNVKLDINEEDKISIDDFDHIVWYFLKGKN</sequence>
<keyword evidence="2" id="KW-1185">Reference proteome</keyword>
<organism evidence="1 2">
    <name type="scientific">Mycoplasma tauri</name>
    <dbReference type="NCBI Taxonomy" id="547987"/>
    <lineage>
        <taxon>Bacteria</taxon>
        <taxon>Bacillati</taxon>
        <taxon>Mycoplasmatota</taxon>
        <taxon>Mollicutes</taxon>
        <taxon>Mycoplasmataceae</taxon>
        <taxon>Mycoplasma</taxon>
    </lineage>
</organism>
<gene>
    <name evidence="1" type="ORF">LAD73_02245</name>
</gene>
<dbReference type="Proteomes" id="UP000772186">
    <property type="component" value="Unassembled WGS sequence"/>
</dbReference>
<protein>
    <submittedName>
        <fullName evidence="1">Uncharacterized protein</fullName>
    </submittedName>
</protein>
<evidence type="ECO:0000313" key="2">
    <source>
        <dbReference type="Proteomes" id="UP000772186"/>
    </source>
</evidence>
<dbReference type="AlphaFoldDB" id="A0A953NEL7"/>
<dbReference type="EMBL" id="JAIQBY010000024">
    <property type="protein sequence ID" value="MBZ4195528.1"/>
    <property type="molecule type" value="Genomic_DNA"/>
</dbReference>
<name>A0A953NEL7_9MOLU</name>
<comment type="caution">
    <text evidence="1">The sequence shown here is derived from an EMBL/GenBank/DDBJ whole genome shotgun (WGS) entry which is preliminary data.</text>
</comment>
<dbReference type="RefSeq" id="WP_223644745.1">
    <property type="nucleotide sequence ID" value="NZ_JAIQBY010000024.1"/>
</dbReference>
<proteinExistence type="predicted"/>
<accession>A0A953NEL7</accession>
<evidence type="ECO:0000313" key="1">
    <source>
        <dbReference type="EMBL" id="MBZ4195528.1"/>
    </source>
</evidence>